<keyword evidence="4" id="KW-0521">NADP</keyword>
<evidence type="ECO:0000256" key="2">
    <source>
        <dbReference type="ARBA" id="ARBA00011881"/>
    </source>
</evidence>
<evidence type="ECO:0000313" key="7">
    <source>
        <dbReference type="EMBL" id="GGF39761.1"/>
    </source>
</evidence>
<dbReference type="GO" id="GO:0005737">
    <property type="term" value="C:cytoplasm"/>
    <property type="evidence" value="ECO:0007669"/>
    <property type="project" value="UniProtKB-SubCell"/>
</dbReference>
<evidence type="ECO:0000313" key="8">
    <source>
        <dbReference type="Proteomes" id="UP000605670"/>
    </source>
</evidence>
<dbReference type="Pfam" id="PF08240">
    <property type="entry name" value="ADH_N"/>
    <property type="match status" value="1"/>
</dbReference>
<dbReference type="SUPFAM" id="SSF51735">
    <property type="entry name" value="NAD(P)-binding Rossmann-fold domains"/>
    <property type="match status" value="1"/>
</dbReference>
<dbReference type="SUPFAM" id="SSF50129">
    <property type="entry name" value="GroES-like"/>
    <property type="match status" value="1"/>
</dbReference>
<dbReference type="InterPro" id="IPR051603">
    <property type="entry name" value="Zinc-ADH_QOR/CCCR"/>
</dbReference>
<dbReference type="PROSITE" id="PS01162">
    <property type="entry name" value="QOR_ZETA_CRYSTAL"/>
    <property type="match status" value="1"/>
</dbReference>
<feature type="domain" description="Enoyl reductase (ER)" evidence="6">
    <location>
        <begin position="10"/>
        <end position="300"/>
    </location>
</feature>
<dbReference type="CDD" id="cd05289">
    <property type="entry name" value="MDR_like_2"/>
    <property type="match status" value="1"/>
</dbReference>
<sequence>MRIYGFDRYGDAEVEGQFDLAPLEPRDGPVLVDVLAAGLNPADVKVRSGQRQGVVPVTFPMALGREAAGTVVADPSGTFAPGTLVFGSCAAGVGALGEQTLLDVAQTAAVPDGVSAVQAACLPVAVGTAWDGLLELGVREGETVLVLGAGGGVGIHAVQLARHLGARVLGVASAEKAVHVEAAGGTHIASGPGWADRVRQSAAGRVDAVLDTVGEAVLEEVDGLLEDHRRLRSVASPAAAAQLGGSGVTRRRTGEVYAELARLVADGAVRPVISATYGLDRAAEASAVVAGGHSLGKVVVTL</sequence>
<dbReference type="InterPro" id="IPR036291">
    <property type="entry name" value="NAD(P)-bd_dom_sf"/>
</dbReference>
<evidence type="ECO:0000256" key="5">
    <source>
        <dbReference type="ARBA" id="ARBA00022884"/>
    </source>
</evidence>
<evidence type="ECO:0000256" key="4">
    <source>
        <dbReference type="ARBA" id="ARBA00022857"/>
    </source>
</evidence>
<comment type="subcellular location">
    <subcellularLocation>
        <location evidence="1">Cytoplasm</location>
    </subcellularLocation>
</comment>
<comment type="subunit">
    <text evidence="2">Homotetramer.</text>
</comment>
<dbReference type="Proteomes" id="UP000605670">
    <property type="component" value="Unassembled WGS sequence"/>
</dbReference>
<dbReference type="InterPro" id="IPR013154">
    <property type="entry name" value="ADH-like_N"/>
</dbReference>
<proteinExistence type="predicted"/>
<dbReference type="PANTHER" id="PTHR44154">
    <property type="entry name" value="QUINONE OXIDOREDUCTASE"/>
    <property type="match status" value="1"/>
</dbReference>
<reference evidence="7" key="1">
    <citation type="journal article" date="2014" name="Int. J. Syst. Evol. Microbiol.">
        <title>Complete genome sequence of Corynebacterium casei LMG S-19264T (=DSM 44701T), isolated from a smear-ripened cheese.</title>
        <authorList>
            <consortium name="US DOE Joint Genome Institute (JGI-PGF)"/>
            <person name="Walter F."/>
            <person name="Albersmeier A."/>
            <person name="Kalinowski J."/>
            <person name="Ruckert C."/>
        </authorList>
    </citation>
    <scope>NUCLEOTIDE SEQUENCE</scope>
    <source>
        <strain evidence="7">CGMCC 1.12160</strain>
    </source>
</reference>
<dbReference type="RefSeq" id="WP_188427953.1">
    <property type="nucleotide sequence ID" value="NZ_BAABKH010000010.1"/>
</dbReference>
<reference evidence="7" key="2">
    <citation type="submission" date="2020-09" db="EMBL/GenBank/DDBJ databases">
        <authorList>
            <person name="Sun Q."/>
            <person name="Zhou Y."/>
        </authorList>
    </citation>
    <scope>NUCLEOTIDE SEQUENCE</scope>
    <source>
        <strain evidence="7">CGMCC 1.12160</strain>
    </source>
</reference>
<dbReference type="Pfam" id="PF13602">
    <property type="entry name" value="ADH_zinc_N_2"/>
    <property type="match status" value="1"/>
</dbReference>
<organism evidence="7 8">
    <name type="scientific">Ornithinimicrobium tianjinense</name>
    <dbReference type="NCBI Taxonomy" id="1195761"/>
    <lineage>
        <taxon>Bacteria</taxon>
        <taxon>Bacillati</taxon>
        <taxon>Actinomycetota</taxon>
        <taxon>Actinomycetes</taxon>
        <taxon>Micrococcales</taxon>
        <taxon>Ornithinimicrobiaceae</taxon>
        <taxon>Ornithinimicrobium</taxon>
    </lineage>
</organism>
<dbReference type="Gene3D" id="3.40.50.720">
    <property type="entry name" value="NAD(P)-binding Rossmann-like Domain"/>
    <property type="match status" value="1"/>
</dbReference>
<comment type="caution">
    <text evidence="7">The sequence shown here is derived from an EMBL/GenBank/DDBJ whole genome shotgun (WGS) entry which is preliminary data.</text>
</comment>
<dbReference type="Gene3D" id="3.90.180.10">
    <property type="entry name" value="Medium-chain alcohol dehydrogenases, catalytic domain"/>
    <property type="match status" value="1"/>
</dbReference>
<dbReference type="GO" id="GO:0016491">
    <property type="term" value="F:oxidoreductase activity"/>
    <property type="evidence" value="ECO:0007669"/>
    <property type="project" value="InterPro"/>
</dbReference>
<dbReference type="PANTHER" id="PTHR44154:SF1">
    <property type="entry name" value="QUINONE OXIDOREDUCTASE"/>
    <property type="match status" value="1"/>
</dbReference>
<dbReference type="GO" id="GO:0008270">
    <property type="term" value="F:zinc ion binding"/>
    <property type="evidence" value="ECO:0007669"/>
    <property type="project" value="InterPro"/>
</dbReference>
<accession>A0A917F2Y8</accession>
<protein>
    <submittedName>
        <fullName evidence="7">NADPH:quinone reductase</fullName>
    </submittedName>
</protein>
<keyword evidence="8" id="KW-1185">Reference proteome</keyword>
<dbReference type="InterPro" id="IPR011032">
    <property type="entry name" value="GroES-like_sf"/>
</dbReference>
<dbReference type="SMART" id="SM00829">
    <property type="entry name" value="PKS_ER"/>
    <property type="match status" value="1"/>
</dbReference>
<dbReference type="InterPro" id="IPR020843">
    <property type="entry name" value="ER"/>
</dbReference>
<name>A0A917F2Y8_9MICO</name>
<dbReference type="GO" id="GO:0003723">
    <property type="term" value="F:RNA binding"/>
    <property type="evidence" value="ECO:0007669"/>
    <property type="project" value="UniProtKB-KW"/>
</dbReference>
<evidence type="ECO:0000256" key="1">
    <source>
        <dbReference type="ARBA" id="ARBA00004496"/>
    </source>
</evidence>
<keyword evidence="3" id="KW-0963">Cytoplasm</keyword>
<keyword evidence="5" id="KW-0694">RNA-binding</keyword>
<dbReference type="InterPro" id="IPR002364">
    <property type="entry name" value="Quin_OxRdtase/zeta-crystal_CS"/>
</dbReference>
<evidence type="ECO:0000259" key="6">
    <source>
        <dbReference type="SMART" id="SM00829"/>
    </source>
</evidence>
<evidence type="ECO:0000256" key="3">
    <source>
        <dbReference type="ARBA" id="ARBA00022490"/>
    </source>
</evidence>
<gene>
    <name evidence="7" type="ORF">GCM10011366_04230</name>
</gene>
<dbReference type="AlphaFoldDB" id="A0A917F2Y8"/>
<dbReference type="EMBL" id="BMEM01000001">
    <property type="protein sequence ID" value="GGF39761.1"/>
    <property type="molecule type" value="Genomic_DNA"/>
</dbReference>